<evidence type="ECO:0000313" key="3">
    <source>
        <dbReference type="Proteomes" id="UP000014500"/>
    </source>
</evidence>
<keyword evidence="1" id="KW-0472">Membrane</keyword>
<dbReference type="HOGENOM" id="CLU_3162667_0_0_1"/>
<dbReference type="AlphaFoldDB" id="T1JJ47"/>
<organism evidence="2 3">
    <name type="scientific">Strigamia maritima</name>
    <name type="common">European centipede</name>
    <name type="synonym">Geophilus maritimus</name>
    <dbReference type="NCBI Taxonomy" id="126957"/>
    <lineage>
        <taxon>Eukaryota</taxon>
        <taxon>Metazoa</taxon>
        <taxon>Ecdysozoa</taxon>
        <taxon>Arthropoda</taxon>
        <taxon>Myriapoda</taxon>
        <taxon>Chilopoda</taxon>
        <taxon>Pleurostigmophora</taxon>
        <taxon>Geophilomorpha</taxon>
        <taxon>Linotaeniidae</taxon>
        <taxon>Strigamia</taxon>
    </lineage>
</organism>
<feature type="transmembrane region" description="Helical" evidence="1">
    <location>
        <begin position="16"/>
        <end position="34"/>
    </location>
</feature>
<evidence type="ECO:0000256" key="1">
    <source>
        <dbReference type="SAM" id="Phobius"/>
    </source>
</evidence>
<proteinExistence type="predicted"/>
<keyword evidence="1" id="KW-0812">Transmembrane</keyword>
<keyword evidence="3" id="KW-1185">Reference proteome</keyword>
<keyword evidence="1" id="KW-1133">Transmembrane helix</keyword>
<dbReference type="EnsemblMetazoa" id="SMAR013877-RB">
    <property type="protein sequence ID" value="SMAR013877-PB"/>
    <property type="gene ID" value="SMAR013877"/>
</dbReference>
<reference evidence="2" key="2">
    <citation type="submission" date="2015-02" db="UniProtKB">
        <authorList>
            <consortium name="EnsemblMetazoa"/>
        </authorList>
    </citation>
    <scope>IDENTIFICATION</scope>
</reference>
<protein>
    <submittedName>
        <fullName evidence="2">Uncharacterized protein</fullName>
    </submittedName>
</protein>
<sequence length="48" mass="6071">LFFYFYLFMKIVRVSIFRNIFIYLFIYLFIYCTLRKEVKKIKTTSQVI</sequence>
<reference evidence="3" key="1">
    <citation type="submission" date="2011-05" db="EMBL/GenBank/DDBJ databases">
        <authorList>
            <person name="Richards S.R."/>
            <person name="Qu J."/>
            <person name="Jiang H."/>
            <person name="Jhangiani S.N."/>
            <person name="Agravi P."/>
            <person name="Goodspeed R."/>
            <person name="Gross S."/>
            <person name="Mandapat C."/>
            <person name="Jackson L."/>
            <person name="Mathew T."/>
            <person name="Pu L."/>
            <person name="Thornton R."/>
            <person name="Saada N."/>
            <person name="Wilczek-Boney K.B."/>
            <person name="Lee S."/>
            <person name="Kovar C."/>
            <person name="Wu Y."/>
            <person name="Scherer S.E."/>
            <person name="Worley K.C."/>
            <person name="Muzny D.M."/>
            <person name="Gibbs R."/>
        </authorList>
    </citation>
    <scope>NUCLEOTIDE SEQUENCE</scope>
    <source>
        <strain evidence="3">Brora</strain>
    </source>
</reference>
<dbReference type="Proteomes" id="UP000014500">
    <property type="component" value="Unassembled WGS sequence"/>
</dbReference>
<accession>T1JJ47</accession>
<dbReference type="EMBL" id="JH432006">
    <property type="status" value="NOT_ANNOTATED_CDS"/>
    <property type="molecule type" value="Genomic_DNA"/>
</dbReference>
<name>T1JJ47_STRMM</name>
<evidence type="ECO:0000313" key="2">
    <source>
        <dbReference type="EnsemblMetazoa" id="SMAR013877-PB"/>
    </source>
</evidence>